<keyword evidence="2" id="KW-1185">Reference proteome</keyword>
<dbReference type="RefSeq" id="WP_229729198.1">
    <property type="nucleotide sequence ID" value="NZ_BMCP01000001.1"/>
</dbReference>
<reference evidence="1" key="1">
    <citation type="journal article" date="2014" name="Int. J. Syst. Evol. Microbiol.">
        <title>Complete genome sequence of Corynebacterium casei LMG S-19264T (=DSM 44701T), isolated from a smear-ripened cheese.</title>
        <authorList>
            <consortium name="US DOE Joint Genome Institute (JGI-PGF)"/>
            <person name="Walter F."/>
            <person name="Albersmeier A."/>
            <person name="Kalinowski J."/>
            <person name="Ruckert C."/>
        </authorList>
    </citation>
    <scope>NUCLEOTIDE SEQUENCE</scope>
    <source>
        <strain evidence="1">CCM 7684</strain>
    </source>
</reference>
<dbReference type="Gene3D" id="3.40.50.10320">
    <property type="entry name" value="LmbE-like"/>
    <property type="match status" value="1"/>
</dbReference>
<evidence type="ECO:0000313" key="1">
    <source>
        <dbReference type="EMBL" id="GGE35089.1"/>
    </source>
</evidence>
<dbReference type="InterPro" id="IPR024078">
    <property type="entry name" value="LmbE-like_dom_sf"/>
</dbReference>
<dbReference type="SUPFAM" id="SSF102588">
    <property type="entry name" value="LmbE-like"/>
    <property type="match status" value="1"/>
</dbReference>
<gene>
    <name evidence="1" type="ORF">GCM10007276_10730</name>
</gene>
<proteinExistence type="predicted"/>
<dbReference type="Pfam" id="PF02585">
    <property type="entry name" value="PIG-L"/>
    <property type="match status" value="1"/>
</dbReference>
<evidence type="ECO:0000313" key="2">
    <source>
        <dbReference type="Proteomes" id="UP000602745"/>
    </source>
</evidence>
<accession>A0A8J2VNW1</accession>
<dbReference type="InterPro" id="IPR003737">
    <property type="entry name" value="GlcNAc_PI_deacetylase-related"/>
</dbReference>
<sequence length="225" mass="23885">MMTESAAVVVAHPDDEVLACGGTIAKLAARGVPVHVLILATGLAARGAPDKAALETLRGHASRAITGVLGCASVSFADFPDNRMDSVPLLDVVKRVEEFLGETGADTVFTHHPGDVNIDHGVTAHATLTATRPLPGSPIRRVWAGEVISSSEWGFPERRFVPNAWVDISDTLDAKIAAMDAYIGELRDFPHPRSLEALKALGLLRGSEIGVAAAEAFQILRQIER</sequence>
<dbReference type="GO" id="GO:0016811">
    <property type="term" value="F:hydrolase activity, acting on carbon-nitrogen (but not peptide) bonds, in linear amides"/>
    <property type="evidence" value="ECO:0007669"/>
    <property type="project" value="TreeGrafter"/>
</dbReference>
<reference evidence="1" key="2">
    <citation type="submission" date="2020-09" db="EMBL/GenBank/DDBJ databases">
        <authorList>
            <person name="Sun Q."/>
            <person name="Sedlacek I."/>
        </authorList>
    </citation>
    <scope>NUCLEOTIDE SEQUENCE</scope>
    <source>
        <strain evidence="1">CCM 7684</strain>
    </source>
</reference>
<dbReference type="PANTHER" id="PTHR12993">
    <property type="entry name" value="N-ACETYLGLUCOSAMINYL-PHOSPHATIDYLINOSITOL DE-N-ACETYLASE-RELATED"/>
    <property type="match status" value="1"/>
</dbReference>
<name>A0A8J2VNW1_9RHOB</name>
<protein>
    <submittedName>
        <fullName evidence="1">LmbE family protein</fullName>
    </submittedName>
</protein>
<organism evidence="1 2">
    <name type="scientific">Agaricicola taiwanensis</name>
    <dbReference type="NCBI Taxonomy" id="591372"/>
    <lineage>
        <taxon>Bacteria</taxon>
        <taxon>Pseudomonadati</taxon>
        <taxon>Pseudomonadota</taxon>
        <taxon>Alphaproteobacteria</taxon>
        <taxon>Rhodobacterales</taxon>
        <taxon>Paracoccaceae</taxon>
        <taxon>Agaricicola</taxon>
    </lineage>
</organism>
<comment type="caution">
    <text evidence="1">The sequence shown here is derived from an EMBL/GenBank/DDBJ whole genome shotgun (WGS) entry which is preliminary data.</text>
</comment>
<dbReference type="PANTHER" id="PTHR12993:SF11">
    <property type="entry name" value="N-ACETYLGLUCOSAMINYL-PHOSPHATIDYLINOSITOL DE-N-ACETYLASE"/>
    <property type="match status" value="1"/>
</dbReference>
<dbReference type="AlphaFoldDB" id="A0A8J2VNW1"/>
<dbReference type="Proteomes" id="UP000602745">
    <property type="component" value="Unassembled WGS sequence"/>
</dbReference>
<dbReference type="EMBL" id="BMCP01000001">
    <property type="protein sequence ID" value="GGE35089.1"/>
    <property type="molecule type" value="Genomic_DNA"/>
</dbReference>